<dbReference type="AlphaFoldDB" id="A0A426XSE1"/>
<comment type="caution">
    <text evidence="9">The sequence shown here is derived from an EMBL/GenBank/DDBJ whole genome shotgun (WGS) entry which is preliminary data.</text>
</comment>
<evidence type="ECO:0000256" key="6">
    <source>
        <dbReference type="PROSITE-ProRule" id="PRU00042"/>
    </source>
</evidence>
<feature type="domain" description="C2H2-type" evidence="8">
    <location>
        <begin position="149"/>
        <end position="176"/>
    </location>
</feature>
<dbReference type="SUPFAM" id="SSF57667">
    <property type="entry name" value="beta-beta-alpha zinc fingers"/>
    <property type="match status" value="1"/>
</dbReference>
<accession>A0A426XSE1</accession>
<feature type="region of interest" description="Disordered" evidence="7">
    <location>
        <begin position="233"/>
        <end position="274"/>
    </location>
</feature>
<evidence type="ECO:0000256" key="5">
    <source>
        <dbReference type="ARBA" id="ARBA00023242"/>
    </source>
</evidence>
<evidence type="ECO:0000259" key="8">
    <source>
        <dbReference type="PROSITE" id="PS50157"/>
    </source>
</evidence>
<evidence type="ECO:0000256" key="2">
    <source>
        <dbReference type="ARBA" id="ARBA00022723"/>
    </source>
</evidence>
<keyword evidence="3 6" id="KW-0863">Zinc-finger</keyword>
<dbReference type="Proteomes" id="UP000287651">
    <property type="component" value="Unassembled WGS sequence"/>
</dbReference>
<protein>
    <recommendedName>
        <fullName evidence="8">C2H2-type domain-containing protein</fullName>
    </recommendedName>
</protein>
<dbReference type="GO" id="GO:0008270">
    <property type="term" value="F:zinc ion binding"/>
    <property type="evidence" value="ECO:0007669"/>
    <property type="project" value="UniProtKB-KW"/>
</dbReference>
<gene>
    <name evidence="9" type="ORF">B296_00039819</name>
</gene>
<sequence length="374" mass="43626">MLQAIDPYTLHDIDRPTWFHAARRSLTHSQVVSCYNLDRRDHGPSSRMRSRCHVDHGVTKTTISGSRKGMNVWFKERIGVQIYKSIVSKRFPPIAVGSSRNLDMFCKLFVLIRRASDCCTQIEMPNEEETTRGELVEQAENKEEEKRTFKCQYCDRMFTSSQALGGHQNGHRRERDAAKRAEHEAEFYGMQVPPVPMLPSTPYMHPHHSYMHPARAQYVPPLHPMPYRPIPRPSPGYQPHHLLHHHHHHHQQQQQQQHHPYSFHNYGDATMRMDPRYTSRHPFLASPYGDHLSREEEQWRIAQWQRSYHPRHGGVLRQTRPEMAQARMERPSTSTRMEGPSSSTNFSLAFKQDRVGAPDAKNAGDEEIDLTLRL</sequence>
<organism evidence="9 10">
    <name type="scientific">Ensete ventricosum</name>
    <name type="common">Abyssinian banana</name>
    <name type="synonym">Musa ensete</name>
    <dbReference type="NCBI Taxonomy" id="4639"/>
    <lineage>
        <taxon>Eukaryota</taxon>
        <taxon>Viridiplantae</taxon>
        <taxon>Streptophyta</taxon>
        <taxon>Embryophyta</taxon>
        <taxon>Tracheophyta</taxon>
        <taxon>Spermatophyta</taxon>
        <taxon>Magnoliopsida</taxon>
        <taxon>Liliopsida</taxon>
        <taxon>Zingiberales</taxon>
        <taxon>Musaceae</taxon>
        <taxon>Ensete</taxon>
    </lineage>
</organism>
<evidence type="ECO:0000256" key="7">
    <source>
        <dbReference type="SAM" id="MobiDB-lite"/>
    </source>
</evidence>
<evidence type="ECO:0000256" key="3">
    <source>
        <dbReference type="ARBA" id="ARBA00022771"/>
    </source>
</evidence>
<evidence type="ECO:0000313" key="10">
    <source>
        <dbReference type="Proteomes" id="UP000287651"/>
    </source>
</evidence>
<evidence type="ECO:0000256" key="1">
    <source>
        <dbReference type="ARBA" id="ARBA00004123"/>
    </source>
</evidence>
<keyword evidence="4" id="KW-0862">Zinc</keyword>
<evidence type="ECO:0000256" key="4">
    <source>
        <dbReference type="ARBA" id="ARBA00022833"/>
    </source>
</evidence>
<dbReference type="Gene3D" id="3.30.160.60">
    <property type="entry name" value="Classic Zinc Finger"/>
    <property type="match status" value="1"/>
</dbReference>
<dbReference type="Pfam" id="PF13912">
    <property type="entry name" value="zf-C2H2_6"/>
    <property type="match status" value="1"/>
</dbReference>
<keyword evidence="2" id="KW-0479">Metal-binding</keyword>
<dbReference type="PROSITE" id="PS50157">
    <property type="entry name" value="ZINC_FINGER_C2H2_2"/>
    <property type="match status" value="1"/>
</dbReference>
<dbReference type="InterPro" id="IPR036236">
    <property type="entry name" value="Znf_C2H2_sf"/>
</dbReference>
<dbReference type="GO" id="GO:0009788">
    <property type="term" value="P:negative regulation of abscisic acid-activated signaling pathway"/>
    <property type="evidence" value="ECO:0007669"/>
    <property type="project" value="InterPro"/>
</dbReference>
<dbReference type="InterPro" id="IPR044246">
    <property type="entry name" value="ZFP3-like"/>
</dbReference>
<evidence type="ECO:0000313" key="9">
    <source>
        <dbReference type="EMBL" id="RRT42427.1"/>
    </source>
</evidence>
<proteinExistence type="predicted"/>
<name>A0A426XSE1_ENSVE</name>
<dbReference type="PANTHER" id="PTHR47287:SF15">
    <property type="entry name" value="ZINC FINGER PROTEIN 3-LIKE"/>
    <property type="match status" value="1"/>
</dbReference>
<reference evidence="9 10" key="1">
    <citation type="journal article" date="2014" name="Agronomy (Basel)">
        <title>A Draft Genome Sequence for Ensete ventricosum, the Drought-Tolerant Tree Against Hunger.</title>
        <authorList>
            <person name="Harrison J."/>
            <person name="Moore K.A."/>
            <person name="Paszkiewicz K."/>
            <person name="Jones T."/>
            <person name="Grant M."/>
            <person name="Ambacheew D."/>
            <person name="Muzemil S."/>
            <person name="Studholme D.J."/>
        </authorList>
    </citation>
    <scope>NUCLEOTIDE SEQUENCE [LARGE SCALE GENOMIC DNA]</scope>
</reference>
<comment type="subcellular location">
    <subcellularLocation>
        <location evidence="1">Nucleus</location>
    </subcellularLocation>
</comment>
<dbReference type="PANTHER" id="PTHR47287">
    <property type="entry name" value="C2H2 AND C2HC ZINC FINGERS SUPERFAMILY PROTEIN"/>
    <property type="match status" value="1"/>
</dbReference>
<dbReference type="InterPro" id="IPR013087">
    <property type="entry name" value="Znf_C2H2_type"/>
</dbReference>
<dbReference type="EMBL" id="AMZH03017852">
    <property type="protein sequence ID" value="RRT42427.1"/>
    <property type="molecule type" value="Genomic_DNA"/>
</dbReference>
<keyword evidence="5" id="KW-0539">Nucleus</keyword>
<feature type="compositionally biased region" description="Basic residues" evidence="7">
    <location>
        <begin position="241"/>
        <end position="251"/>
    </location>
</feature>
<dbReference type="PROSITE" id="PS00028">
    <property type="entry name" value="ZINC_FINGER_C2H2_1"/>
    <property type="match status" value="1"/>
</dbReference>
<dbReference type="GO" id="GO:0005634">
    <property type="term" value="C:nucleus"/>
    <property type="evidence" value="ECO:0007669"/>
    <property type="project" value="UniProtKB-SubCell"/>
</dbReference>